<reference evidence="3" key="1">
    <citation type="submission" date="2020-06" db="EMBL/GenBank/DDBJ databases">
        <authorList>
            <person name="Gonzalez-de la Fuente S."/>
            <person name="Peiro-Pastor R."/>
            <person name="Rastrojo A."/>
            <person name="Moreno J."/>
            <person name="Carrasco-Ramiro F."/>
            <person name="Requena JM."/>
            <person name="Aguado B."/>
        </authorList>
    </citation>
    <scope>NUCLEOTIDE SEQUENCE</scope>
</reference>
<feature type="region of interest" description="Disordered" evidence="2">
    <location>
        <begin position="1202"/>
        <end position="1239"/>
    </location>
</feature>
<feature type="compositionally biased region" description="Acidic residues" evidence="2">
    <location>
        <begin position="102"/>
        <end position="114"/>
    </location>
</feature>
<feature type="compositionally biased region" description="Basic and acidic residues" evidence="2">
    <location>
        <begin position="502"/>
        <end position="524"/>
    </location>
</feature>
<feature type="region of interest" description="Disordered" evidence="2">
    <location>
        <begin position="448"/>
        <end position="471"/>
    </location>
</feature>
<feature type="region of interest" description="Disordered" evidence="2">
    <location>
        <begin position="308"/>
        <end position="330"/>
    </location>
</feature>
<keyword evidence="1" id="KW-0175">Coiled coil</keyword>
<name>A0A6L0XFQ9_LEIIN</name>
<feature type="region of interest" description="Disordered" evidence="2">
    <location>
        <begin position="1459"/>
        <end position="1516"/>
    </location>
</feature>
<feature type="compositionally biased region" description="Low complexity" evidence="2">
    <location>
        <begin position="1090"/>
        <end position="1100"/>
    </location>
</feature>
<feature type="region of interest" description="Disordered" evidence="2">
    <location>
        <begin position="1089"/>
        <end position="1135"/>
    </location>
</feature>
<feature type="compositionally biased region" description="Polar residues" evidence="2">
    <location>
        <begin position="1330"/>
        <end position="1345"/>
    </location>
</feature>
<dbReference type="Proteomes" id="UP000255414">
    <property type="component" value="Chromosome 18"/>
</dbReference>
<gene>
    <name evidence="3" type="ORF">LINF_180017300</name>
</gene>
<feature type="region of interest" description="Disordered" evidence="2">
    <location>
        <begin position="1316"/>
        <end position="1351"/>
    </location>
</feature>
<evidence type="ECO:0000313" key="3">
    <source>
        <dbReference type="EMBL" id="CAC9481198.1"/>
    </source>
</evidence>
<feature type="region of interest" description="Disordered" evidence="2">
    <location>
        <begin position="562"/>
        <end position="595"/>
    </location>
</feature>
<evidence type="ECO:0000256" key="1">
    <source>
        <dbReference type="SAM" id="Coils"/>
    </source>
</evidence>
<feature type="region of interest" description="Disordered" evidence="2">
    <location>
        <begin position="1413"/>
        <end position="1438"/>
    </location>
</feature>
<accession>A0A6L0XFQ9</accession>
<dbReference type="EMBL" id="LR812951">
    <property type="protein sequence ID" value="CAC9481198.1"/>
    <property type="molecule type" value="Genomic_DNA"/>
</dbReference>
<feature type="compositionally biased region" description="Polar residues" evidence="2">
    <location>
        <begin position="314"/>
        <end position="324"/>
    </location>
</feature>
<evidence type="ECO:0000256" key="2">
    <source>
        <dbReference type="SAM" id="MobiDB-lite"/>
    </source>
</evidence>
<feature type="region of interest" description="Disordered" evidence="2">
    <location>
        <begin position="75"/>
        <end position="118"/>
    </location>
</feature>
<sequence>MSCAADNNGSGVGAGAALPAAGVSAPLERSASAASHTSIASLQQSFFDPQPRRTPLPYQRADSVVSALSVTAKASQRATPSLQSPASHAPPRPLCRPGKDFFEEEGEGEGEGEGGQELALPSFSRQRWCKRDASAAPLPNDAGHHHRVPDPESVYPAAAPARKGDATQELGAVGAITCCMATPSPSIRSPLPSLPAAPTGTTDEERWGQRIDVGSERHLQSVPPLAAPSSTTLPASTAAPPFLERYAASTNAYLRAAALELAELEPPEAQRMAGEISERGPKSTAALLRNPQGAPLVRAAATHAPPKLMRPASTAAQQRPTSGFSPVGGSSLPATASSSVSFAHTATSTPPIRGIPLFTKTQRPAGWASVSPLSSASSLRLSLEEYGRAQLQDEAVLWYHRCSELEQQLTNMQDAFNRQSRLLAAQWRADGSSGVCAKSSADVTRASSVKASSAEATARSPSGRDATLTSRSPDTLLRAYAYAETEDGYYAGQTERPLQRVGSEDFQHCPSEGRKRMRVDDRAPSRGPVLGQMAEGEMQCRVPKAYPVTAEDEDAVQDLPKHDFGSQVHRGPRGADGTAASSSPPLSRVSGGLQTDGLASGNASFARETRGIPVEGLLSAFTEATREDPSCLPSTPGPSVIMSKQYVAAMEEIEMLRARVDVAERKSAELHEMCAAHELRCDELETQLLGKEEQLLRSEQRPATPAEAAAKALLSELNPLIAQLQDLLTLVHPDSQGAPRQLGALAAEAAGTVQAAATGNLFSATFEDLAAEGDVAARCSTNSCPKSPYAEASTHLGVAHLTSLVTQVRSAIADLSQRFAALQAELDVVRADRNELIGEQSEQVRLLQEQLLKKDTAQWRLLEDLHRAQEQLAVARAQTPVAPADGEMGSSEPTASRHPQKLGGHSEEDATATASGSAAQLSSFPVCEAVADATQRLSPQQANSATHPTQSADTSAAEVAALQEQLAQVRAAAAAGQEAQRRVLSERLEQAELQLKEARLRAEDEYDRMSGTIEALTRELADTKEALRVKEMSLRIALRESFSPPLLITAQGDKAMSDNVVAGAPVAESLIQAAASSTLPSSMQLLRTMSRGSAASSSSPRPDRENTRTSMSPSPPIPPHLQSAAGMAKARDVADTDKGDGLLGFASGKKRKAHRRIEDDGTLRTLPSAIVVNGQDSEEGLGHTGQLFFSSAAALTTAITATATTTSSSREKSSRGLTMSTGGGSQGASSLPHGCGDGSAAMLEHVSIAEEAAPQEEMPTPLRQRSGAAAPLFTQEEEAATVAFEAHRTISSSPPQLPQRKSAPALLADTAAKEELPLPPPLRSPLFGTATLSGPPSPVQQQRTPSPHRHETTYGARLGIYASASQGRAEQYGPHDRFSELSAQPLSPEEKLRKFLSTLSASPSPLEAMMKESGRSLLTGQTTRTRRPTLHNSSDAIAASSDAIPSDVMVAALSTAGTRSVPMMDRDETTPGRRPLSLYSASASPSSASRSTASRPSPTLLSSSPHSAEVAARHVQASLWRHREAWQQQELILHALQKSPSR</sequence>
<proteinExistence type="predicted"/>
<feature type="region of interest" description="Disordered" evidence="2">
    <location>
        <begin position="881"/>
        <end position="917"/>
    </location>
</feature>
<feature type="compositionally biased region" description="Low complexity" evidence="2">
    <location>
        <begin position="1473"/>
        <end position="1508"/>
    </location>
</feature>
<feature type="region of interest" description="Disordered" evidence="2">
    <location>
        <begin position="494"/>
        <end position="526"/>
    </location>
</feature>
<protein>
    <submittedName>
        <fullName evidence="3">Hypothetical_protein_-_conserved</fullName>
    </submittedName>
</protein>
<feature type="coiled-coil region" evidence="1">
    <location>
        <begin position="805"/>
        <end position="832"/>
    </location>
</feature>
<feature type="coiled-coil region" evidence="1">
    <location>
        <begin position="646"/>
        <end position="701"/>
    </location>
</feature>
<feature type="compositionally biased region" description="Polar residues" evidence="2">
    <location>
        <begin position="937"/>
        <end position="954"/>
    </location>
</feature>
<feature type="compositionally biased region" description="Polar residues" evidence="2">
    <location>
        <begin position="75"/>
        <end position="86"/>
    </location>
</feature>
<dbReference type="VEuPathDB" id="TriTrypDB:LINF_180017300"/>
<organism evidence="3 4">
    <name type="scientific">Leishmania infantum</name>
    <dbReference type="NCBI Taxonomy" id="5671"/>
    <lineage>
        <taxon>Eukaryota</taxon>
        <taxon>Discoba</taxon>
        <taxon>Euglenozoa</taxon>
        <taxon>Kinetoplastea</taxon>
        <taxon>Metakinetoplastina</taxon>
        <taxon>Trypanosomatida</taxon>
        <taxon>Trypanosomatidae</taxon>
        <taxon>Leishmaniinae</taxon>
        <taxon>Leishmania</taxon>
    </lineage>
</organism>
<feature type="region of interest" description="Disordered" evidence="2">
    <location>
        <begin position="937"/>
        <end position="957"/>
    </location>
</feature>
<evidence type="ECO:0000313" key="4">
    <source>
        <dbReference type="Proteomes" id="UP000255414"/>
    </source>
</evidence>